<dbReference type="GO" id="GO:0052621">
    <property type="term" value="F:diguanylate cyclase activity"/>
    <property type="evidence" value="ECO:0007669"/>
    <property type="project" value="UniProtKB-EC"/>
</dbReference>
<evidence type="ECO:0000256" key="3">
    <source>
        <dbReference type="ARBA" id="ARBA00012528"/>
    </source>
</evidence>
<dbReference type="Proteomes" id="UP000078476">
    <property type="component" value="Unassembled WGS sequence"/>
</dbReference>
<evidence type="ECO:0000313" key="9">
    <source>
        <dbReference type="EMBL" id="OAI18222.1"/>
    </source>
</evidence>
<dbReference type="InterPro" id="IPR012312">
    <property type="entry name" value="Hemerythrin-like"/>
</dbReference>
<dbReference type="EC" id="2.7.7.65" evidence="3"/>
<dbReference type="SUPFAM" id="SSF47188">
    <property type="entry name" value="Hemerythrin-like"/>
    <property type="match status" value="1"/>
</dbReference>
<dbReference type="SUPFAM" id="SSF55073">
    <property type="entry name" value="Nucleotide cyclase"/>
    <property type="match status" value="1"/>
</dbReference>
<comment type="catalytic activity">
    <reaction evidence="6">
        <text>2 GTP = 3',3'-c-di-GMP + 2 diphosphate</text>
        <dbReference type="Rhea" id="RHEA:24898"/>
        <dbReference type="ChEBI" id="CHEBI:33019"/>
        <dbReference type="ChEBI" id="CHEBI:37565"/>
        <dbReference type="ChEBI" id="CHEBI:58805"/>
        <dbReference type="EC" id="2.7.7.65"/>
    </reaction>
</comment>
<keyword evidence="7" id="KW-0175">Coiled coil</keyword>
<keyword evidence="4" id="KW-0479">Metal-binding</keyword>
<protein>
    <recommendedName>
        <fullName evidence="3">diguanylate cyclase</fullName>
        <ecNumber evidence="3">2.7.7.65</ecNumber>
    </recommendedName>
</protein>
<dbReference type="Pfam" id="PF01814">
    <property type="entry name" value="Hemerythrin"/>
    <property type="match status" value="1"/>
</dbReference>
<evidence type="ECO:0000256" key="4">
    <source>
        <dbReference type="ARBA" id="ARBA00022723"/>
    </source>
</evidence>
<evidence type="ECO:0000256" key="6">
    <source>
        <dbReference type="ARBA" id="ARBA00034247"/>
    </source>
</evidence>
<dbReference type="InterPro" id="IPR012827">
    <property type="entry name" value="Hemerythrin_metal-bd"/>
</dbReference>
<proteinExistence type="inferred from homology"/>
<sequence length="373" mass="41972">MQSFQWGDKYLTGLVDVDDQHHKLVDILNEFGALLTQNELKRTDIEKLLNELAAYAQYHFEEEENLMLASGIDVRHFQFHKKDHDNFMRQVSAMSVELCPASATVFKYLLDFLTNWLAYHILGVDQNMAHQLAAIEAGASAKEAYFSEEKNHLQSTEPLLVALRNLFQQLSERNQALLEMNKTLEIKVQERTRALTDANFQLEKIAMTDALTELPNRHYAISVLQKSWDAADGKVASLVCMMIDADHFKQINDNYGHESGDFVLQTLARELKHSVRNDDIVCRLGGDEFLIICMDTPLEGAMYLAKLVRKAVAEIKVRAGMGVWKGSVSIGVAVRDHTMDGPDALLKAADDGVYMAKRDGRNCVRGIQVASPA</sequence>
<comment type="similarity">
    <text evidence="2">Belongs to the hemerythrin family.</text>
</comment>
<evidence type="ECO:0000313" key="10">
    <source>
        <dbReference type="Proteomes" id="UP000078476"/>
    </source>
</evidence>
<gene>
    <name evidence="9" type="ORF">A1359_05230</name>
</gene>
<dbReference type="PANTHER" id="PTHR45138:SF9">
    <property type="entry name" value="DIGUANYLATE CYCLASE DGCM-RELATED"/>
    <property type="match status" value="1"/>
</dbReference>
<dbReference type="PANTHER" id="PTHR45138">
    <property type="entry name" value="REGULATORY COMPONENTS OF SENSORY TRANSDUCTION SYSTEM"/>
    <property type="match status" value="1"/>
</dbReference>
<evidence type="ECO:0000259" key="8">
    <source>
        <dbReference type="PROSITE" id="PS50887"/>
    </source>
</evidence>
<dbReference type="GO" id="GO:0005886">
    <property type="term" value="C:plasma membrane"/>
    <property type="evidence" value="ECO:0007669"/>
    <property type="project" value="TreeGrafter"/>
</dbReference>
<dbReference type="PROSITE" id="PS50887">
    <property type="entry name" value="GGDEF"/>
    <property type="match status" value="1"/>
</dbReference>
<dbReference type="FunFam" id="3.30.70.270:FF:000001">
    <property type="entry name" value="Diguanylate cyclase domain protein"/>
    <property type="match status" value="1"/>
</dbReference>
<evidence type="ECO:0000256" key="7">
    <source>
        <dbReference type="SAM" id="Coils"/>
    </source>
</evidence>
<dbReference type="NCBIfam" id="NF033749">
    <property type="entry name" value="bact_hemeryth"/>
    <property type="match status" value="1"/>
</dbReference>
<dbReference type="InterPro" id="IPR050469">
    <property type="entry name" value="Diguanylate_Cyclase"/>
</dbReference>
<evidence type="ECO:0000256" key="1">
    <source>
        <dbReference type="ARBA" id="ARBA00001946"/>
    </source>
</evidence>
<comment type="caution">
    <text evidence="9">The sequence shown here is derived from an EMBL/GenBank/DDBJ whole genome shotgun (WGS) entry which is preliminary data.</text>
</comment>
<reference evidence="9 10" key="1">
    <citation type="submission" date="2016-03" db="EMBL/GenBank/DDBJ databases">
        <authorList>
            <person name="Ploux O."/>
        </authorList>
    </citation>
    <scope>NUCLEOTIDE SEQUENCE [LARGE SCALE GENOMIC DNA]</scope>
    <source>
        <strain evidence="9 10">R-45370</strain>
    </source>
</reference>
<dbReference type="CDD" id="cd12107">
    <property type="entry name" value="Hemerythrin"/>
    <property type="match status" value="1"/>
</dbReference>
<feature type="coiled-coil region" evidence="7">
    <location>
        <begin position="160"/>
        <end position="187"/>
    </location>
</feature>
<evidence type="ECO:0000256" key="2">
    <source>
        <dbReference type="ARBA" id="ARBA00010587"/>
    </source>
</evidence>
<dbReference type="OrthoDB" id="9813903at2"/>
<dbReference type="CDD" id="cd01949">
    <property type="entry name" value="GGDEF"/>
    <property type="match status" value="1"/>
</dbReference>
<comment type="cofactor">
    <cofactor evidence="1">
        <name>Mg(2+)</name>
        <dbReference type="ChEBI" id="CHEBI:18420"/>
    </cofactor>
</comment>
<dbReference type="InterPro" id="IPR035938">
    <property type="entry name" value="Hemerythrin-like_sf"/>
</dbReference>
<feature type="domain" description="GGDEF" evidence="8">
    <location>
        <begin position="236"/>
        <end position="369"/>
    </location>
</feature>
<dbReference type="Gene3D" id="3.30.70.270">
    <property type="match status" value="1"/>
</dbReference>
<dbReference type="GO" id="GO:0043709">
    <property type="term" value="P:cell adhesion involved in single-species biofilm formation"/>
    <property type="evidence" value="ECO:0007669"/>
    <property type="project" value="TreeGrafter"/>
</dbReference>
<keyword evidence="5" id="KW-0408">Iron</keyword>
<dbReference type="InterPro" id="IPR029787">
    <property type="entry name" value="Nucleotide_cyclase"/>
</dbReference>
<organism evidence="9 10">
    <name type="scientific">Methylomonas lenta</name>
    <dbReference type="NCBI Taxonomy" id="980561"/>
    <lineage>
        <taxon>Bacteria</taxon>
        <taxon>Pseudomonadati</taxon>
        <taxon>Pseudomonadota</taxon>
        <taxon>Gammaproteobacteria</taxon>
        <taxon>Methylococcales</taxon>
        <taxon>Methylococcaceae</taxon>
        <taxon>Methylomonas</taxon>
    </lineage>
</organism>
<evidence type="ECO:0000256" key="5">
    <source>
        <dbReference type="ARBA" id="ARBA00023004"/>
    </source>
</evidence>
<dbReference type="EMBL" id="LUUI01000082">
    <property type="protein sequence ID" value="OAI18222.1"/>
    <property type="molecule type" value="Genomic_DNA"/>
</dbReference>
<dbReference type="RefSeq" id="WP_066979483.1">
    <property type="nucleotide sequence ID" value="NZ_LUUI01000082.1"/>
</dbReference>
<dbReference type="InterPro" id="IPR043128">
    <property type="entry name" value="Rev_trsase/Diguanyl_cyclase"/>
</dbReference>
<keyword evidence="10" id="KW-1185">Reference proteome</keyword>
<dbReference type="Pfam" id="PF00990">
    <property type="entry name" value="GGDEF"/>
    <property type="match status" value="1"/>
</dbReference>
<dbReference type="InterPro" id="IPR000160">
    <property type="entry name" value="GGDEF_dom"/>
</dbReference>
<accession>A0A177NK36</accession>
<dbReference type="GO" id="GO:1902201">
    <property type="term" value="P:negative regulation of bacterial-type flagellum-dependent cell motility"/>
    <property type="evidence" value="ECO:0007669"/>
    <property type="project" value="TreeGrafter"/>
</dbReference>
<dbReference type="SMART" id="SM00267">
    <property type="entry name" value="GGDEF"/>
    <property type="match status" value="1"/>
</dbReference>
<dbReference type="Gene3D" id="1.20.120.50">
    <property type="entry name" value="Hemerythrin-like"/>
    <property type="match status" value="1"/>
</dbReference>
<dbReference type="AlphaFoldDB" id="A0A177NK36"/>
<dbReference type="GO" id="GO:0046872">
    <property type="term" value="F:metal ion binding"/>
    <property type="evidence" value="ECO:0007669"/>
    <property type="project" value="UniProtKB-KW"/>
</dbReference>
<dbReference type="NCBIfam" id="TIGR00254">
    <property type="entry name" value="GGDEF"/>
    <property type="match status" value="1"/>
</dbReference>
<dbReference type="STRING" id="980561.A1359_05230"/>
<name>A0A177NK36_9GAMM</name>
<dbReference type="NCBIfam" id="TIGR02481">
    <property type="entry name" value="hemeryth_dom"/>
    <property type="match status" value="1"/>
</dbReference>